<name>A0AAW8FS73_9ACTN</name>
<dbReference type="AlphaFoldDB" id="A0AAW8FS73"/>
<sequence>MYDVIVVGARAAGAPAAMLFARSGHRVLLLERSVFPADTLSTLYIQQPGVARLARWGLLDAVRATGCPPLDRVLYEVGGVRVTGCSSGIDGIREAYAPRRYLLDRILVEGAVAAGAEFRDGSEVTGLVHDGDRVAGVRWNGPDGAVHTERAHLVVGADGMRSTVARLVGAAKQVEHPALTCAYYTFWQGPRTDFEMYEGPTGWIAAVPTNDATLIAAYHPQHRFDEVRRDAMNAYLESVRVNAPALHAQLDDAERMERLYGTGDQQNYFRTATGPGWVLIGDAGHHKDSLTAQGIGDALMQAELLVEGVREHVGDPVAQAAALSAFATERDARLGGPFQATLGVAQADAQGRRIALLRAVSTSPELTQRYFDTLSGVVPLDGLYTPELLRLMQEVAATG</sequence>
<gene>
    <name evidence="2" type="ORF">QFZ22_008408</name>
</gene>
<dbReference type="PRINTS" id="PR00420">
    <property type="entry name" value="RNGMNOXGNASE"/>
</dbReference>
<reference evidence="2" key="1">
    <citation type="submission" date="2023-07" db="EMBL/GenBank/DDBJ databases">
        <title>Comparative genomics of wheat-associated soil bacteria to identify genetic determinants of phenazine resistance.</title>
        <authorList>
            <person name="Mouncey N."/>
        </authorList>
    </citation>
    <scope>NUCLEOTIDE SEQUENCE</scope>
    <source>
        <strain evidence="2">V4I22</strain>
    </source>
</reference>
<dbReference type="RefSeq" id="WP_306984781.1">
    <property type="nucleotide sequence ID" value="NZ_JAUSZV010000005.1"/>
</dbReference>
<dbReference type="SUPFAM" id="SSF51905">
    <property type="entry name" value="FAD/NAD(P)-binding domain"/>
    <property type="match status" value="1"/>
</dbReference>
<dbReference type="InterPro" id="IPR002938">
    <property type="entry name" value="FAD-bd"/>
</dbReference>
<evidence type="ECO:0000259" key="1">
    <source>
        <dbReference type="Pfam" id="PF01494"/>
    </source>
</evidence>
<dbReference type="Gene3D" id="3.50.50.60">
    <property type="entry name" value="FAD/NAD(P)-binding domain"/>
    <property type="match status" value="1"/>
</dbReference>
<feature type="domain" description="FAD-binding" evidence="1">
    <location>
        <begin position="2"/>
        <end position="313"/>
    </location>
</feature>
<dbReference type="PANTHER" id="PTHR42685:SF22">
    <property type="entry name" value="CONDITIONED MEDIUM FACTOR RECEPTOR 1"/>
    <property type="match status" value="1"/>
</dbReference>
<evidence type="ECO:0000313" key="2">
    <source>
        <dbReference type="EMBL" id="MDQ0912423.1"/>
    </source>
</evidence>
<comment type="caution">
    <text evidence="2">The sequence shown here is derived from an EMBL/GenBank/DDBJ whole genome shotgun (WGS) entry which is preliminary data.</text>
</comment>
<protein>
    <submittedName>
        <fullName evidence="2">2-polyprenyl-6-methoxyphenol hydroxylase-like FAD-dependent oxidoreductase</fullName>
    </submittedName>
</protein>
<evidence type="ECO:0000313" key="3">
    <source>
        <dbReference type="Proteomes" id="UP001234216"/>
    </source>
</evidence>
<proteinExistence type="predicted"/>
<dbReference type="Pfam" id="PF01494">
    <property type="entry name" value="FAD_binding_3"/>
    <property type="match status" value="1"/>
</dbReference>
<accession>A0AAW8FS73</accession>
<organism evidence="2 3">
    <name type="scientific">Streptomyces canus</name>
    <dbReference type="NCBI Taxonomy" id="58343"/>
    <lineage>
        <taxon>Bacteria</taxon>
        <taxon>Bacillati</taxon>
        <taxon>Actinomycetota</taxon>
        <taxon>Actinomycetes</taxon>
        <taxon>Kitasatosporales</taxon>
        <taxon>Streptomycetaceae</taxon>
        <taxon>Streptomyces</taxon>
        <taxon>Streptomyces aurantiacus group</taxon>
    </lineage>
</organism>
<dbReference type="PANTHER" id="PTHR42685">
    <property type="entry name" value="GERANYLGERANYL DIPHOSPHATE REDUCTASE"/>
    <property type="match status" value="1"/>
</dbReference>
<dbReference type="EMBL" id="JAUSZV010000005">
    <property type="protein sequence ID" value="MDQ0912423.1"/>
    <property type="molecule type" value="Genomic_DNA"/>
</dbReference>
<dbReference type="InterPro" id="IPR036188">
    <property type="entry name" value="FAD/NAD-bd_sf"/>
</dbReference>
<dbReference type="InterPro" id="IPR050407">
    <property type="entry name" value="Geranylgeranyl_reductase"/>
</dbReference>
<dbReference type="Proteomes" id="UP001234216">
    <property type="component" value="Unassembled WGS sequence"/>
</dbReference>
<dbReference type="GO" id="GO:0071949">
    <property type="term" value="F:FAD binding"/>
    <property type="evidence" value="ECO:0007669"/>
    <property type="project" value="InterPro"/>
</dbReference>